<name>A0ABN9V0L5_9DINO</name>
<evidence type="ECO:0000313" key="3">
    <source>
        <dbReference type="Proteomes" id="UP001189429"/>
    </source>
</evidence>
<organism evidence="2 3">
    <name type="scientific">Prorocentrum cordatum</name>
    <dbReference type="NCBI Taxonomy" id="2364126"/>
    <lineage>
        <taxon>Eukaryota</taxon>
        <taxon>Sar</taxon>
        <taxon>Alveolata</taxon>
        <taxon>Dinophyceae</taxon>
        <taxon>Prorocentrales</taxon>
        <taxon>Prorocentraceae</taxon>
        <taxon>Prorocentrum</taxon>
    </lineage>
</organism>
<sequence>MHWDKRRAAWRIQYRMQNGPDQGRKKQPTFRPNDESPEEVERARLAAVKALRQLEEEDRALGPISLGGKSAERQSGVKYVFWVSKRQTWRVRYVMKNGPGKGTTKQLNFRPEDESLEEVERARLAAVEALRRLQEEDRALEPSGSGGPCAGCGRGEVPLLDGLVLVLGEDA</sequence>
<dbReference type="Gene3D" id="1.20.5.2050">
    <property type="match status" value="2"/>
</dbReference>
<proteinExistence type="predicted"/>
<comment type="caution">
    <text evidence="2">The sequence shown here is derived from an EMBL/GenBank/DDBJ whole genome shotgun (WGS) entry which is preliminary data.</text>
</comment>
<reference evidence="2" key="1">
    <citation type="submission" date="2023-10" db="EMBL/GenBank/DDBJ databases">
        <authorList>
            <person name="Chen Y."/>
            <person name="Shah S."/>
            <person name="Dougan E. K."/>
            <person name="Thang M."/>
            <person name="Chan C."/>
        </authorList>
    </citation>
    <scope>NUCLEOTIDE SEQUENCE [LARGE SCALE GENOMIC DNA]</scope>
</reference>
<feature type="region of interest" description="Disordered" evidence="1">
    <location>
        <begin position="13"/>
        <end position="40"/>
    </location>
</feature>
<gene>
    <name evidence="2" type="ORF">PCOR1329_LOCUS53499</name>
</gene>
<protein>
    <recommendedName>
        <fullName evidence="4">AP2/ERF domain-containing protein</fullName>
    </recommendedName>
</protein>
<evidence type="ECO:0000256" key="1">
    <source>
        <dbReference type="SAM" id="MobiDB-lite"/>
    </source>
</evidence>
<evidence type="ECO:0008006" key="4">
    <source>
        <dbReference type="Google" id="ProtNLM"/>
    </source>
</evidence>
<dbReference type="EMBL" id="CAUYUJ010016520">
    <property type="protein sequence ID" value="CAK0866280.1"/>
    <property type="molecule type" value="Genomic_DNA"/>
</dbReference>
<keyword evidence="3" id="KW-1185">Reference proteome</keyword>
<accession>A0ABN9V0L5</accession>
<dbReference type="Proteomes" id="UP001189429">
    <property type="component" value="Unassembled WGS sequence"/>
</dbReference>
<evidence type="ECO:0000313" key="2">
    <source>
        <dbReference type="EMBL" id="CAK0866280.1"/>
    </source>
</evidence>